<dbReference type="PANTHER" id="PTHR32432">
    <property type="entry name" value="CELL DIVISION PROTEIN FTSA-RELATED"/>
    <property type="match status" value="1"/>
</dbReference>
<dbReference type="Pfam" id="PF11104">
    <property type="entry name" value="PilM_2"/>
    <property type="match status" value="1"/>
</dbReference>
<gene>
    <name evidence="2" type="ORF">GLW05_10805</name>
</gene>
<dbReference type="InterPro" id="IPR005883">
    <property type="entry name" value="PilM"/>
</dbReference>
<reference evidence="2 3" key="1">
    <citation type="submission" date="2019-11" db="EMBL/GenBank/DDBJ databases">
        <title>Genome sequences of 17 halophilic strains isolated from different environments.</title>
        <authorList>
            <person name="Furrow R.E."/>
        </authorList>
    </citation>
    <scope>NUCLEOTIDE SEQUENCE [LARGE SCALE GENOMIC DNA]</scope>
    <source>
        <strain evidence="2 3">22514_16_FS</strain>
    </source>
</reference>
<evidence type="ECO:0000313" key="2">
    <source>
        <dbReference type="EMBL" id="MYL34086.1"/>
    </source>
</evidence>
<organism evidence="2 3">
    <name type="scientific">Pontibacillus yanchengensis</name>
    <dbReference type="NCBI Taxonomy" id="462910"/>
    <lineage>
        <taxon>Bacteria</taxon>
        <taxon>Bacillati</taxon>
        <taxon>Bacillota</taxon>
        <taxon>Bacilli</taxon>
        <taxon>Bacillales</taxon>
        <taxon>Bacillaceae</taxon>
        <taxon>Pontibacillus</taxon>
    </lineage>
</organism>
<dbReference type="SUPFAM" id="SSF53067">
    <property type="entry name" value="Actin-like ATPase domain"/>
    <property type="match status" value="2"/>
</dbReference>
<protein>
    <submittedName>
        <fullName evidence="2">Cell division protein</fullName>
    </submittedName>
</protein>
<evidence type="ECO:0000313" key="3">
    <source>
        <dbReference type="Proteomes" id="UP000468638"/>
    </source>
</evidence>
<dbReference type="OrthoDB" id="9768127at2"/>
<dbReference type="PANTHER" id="PTHR32432:SF3">
    <property type="entry name" value="ETHANOLAMINE UTILIZATION PROTEIN EUTJ"/>
    <property type="match status" value="1"/>
</dbReference>
<feature type="domain" description="SHS2" evidence="1">
    <location>
        <begin position="17"/>
        <end position="214"/>
    </location>
</feature>
<comment type="caution">
    <text evidence="2">The sequence shown here is derived from an EMBL/GenBank/DDBJ whole genome shotgun (WGS) entry which is preliminary data.</text>
</comment>
<dbReference type="GO" id="GO:0051301">
    <property type="term" value="P:cell division"/>
    <property type="evidence" value="ECO:0007669"/>
    <property type="project" value="UniProtKB-KW"/>
</dbReference>
<dbReference type="SMART" id="SM00842">
    <property type="entry name" value="FtsA"/>
    <property type="match status" value="1"/>
</dbReference>
<dbReference type="InterPro" id="IPR050696">
    <property type="entry name" value="FtsA/MreB"/>
</dbReference>
<keyword evidence="2" id="KW-0132">Cell division</keyword>
<keyword evidence="2" id="KW-0131">Cell cycle</keyword>
<dbReference type="RefSeq" id="WP_160909698.1">
    <property type="nucleotide sequence ID" value="NZ_WMEQ01000007.1"/>
</dbReference>
<name>A0A6I4ZYS4_9BACI</name>
<proteinExistence type="predicted"/>
<dbReference type="EMBL" id="WMEQ01000007">
    <property type="protein sequence ID" value="MYL34086.1"/>
    <property type="molecule type" value="Genomic_DNA"/>
</dbReference>
<dbReference type="Proteomes" id="UP000468638">
    <property type="component" value="Unassembled WGS sequence"/>
</dbReference>
<dbReference type="CDD" id="cd24004">
    <property type="entry name" value="ASKHA_NBD_PilM-like"/>
    <property type="match status" value="1"/>
</dbReference>
<dbReference type="InterPro" id="IPR043129">
    <property type="entry name" value="ATPase_NBD"/>
</dbReference>
<sequence>MIRIQDRRDRVCVKERIFALDIGTRSVVGIIIEESLNSYHVIDIITKEHEERSMVDGQIHDILSVSTIIQSIKEELEATHGPLHKVCVAAAGRALKTKRTQIRTNIQGYPFMNQDDISHMELSAVQQAQYELAREEEASNSIHYYCVGYSVLHYYLDEDEIGSLADQQGNQASVEIIATFLPKVVVESLLSALQRANLEMEALTLEPIAAINVLIPESMRRLNVALVDIGAGTSDIAITEQGTVTAYGMVPVAGDEITEEISDKYLLDFPLAEQAKRELISQEYVTITDILGMETEVSYEDMVSSIESVIKRLSESIREEIISLNSKAPKAVMLVGGGSLTPELPKLLSKQLGLPENRVAIRGVDAIPKLKKSENIPEGPTFVTPIGIAIASKQNPVQYITVQVNDRTVRMFDLKTLTVGDCLLAAGIEMNSLYGRPGIAYIVHLNGKDITLPGEHGSKPTLRLNGVSCSLQDPIQHSDELLIERGIDGQSPTFTIRDLIGDLPSVQISWNDIPYIISPDIKVNTNHVPLEYVVQDHDSIKYHYVKTIRDFFYAINQTNILSMLRPFRICINNIEHDLPYSLQKLRKNGIAFPPESSIEDGDHITTTPVSPITVEEVMKDLNLDPHYEIKVTFNRETINLHKPLVTLRRNGEPLLLNDLIFPDDKLTSEETVAQPFIFQDIFRYVDINLHNTKGHNFKILRNGEEATFFDSLTYGDELELHWYSSNSD</sequence>
<evidence type="ECO:0000259" key="1">
    <source>
        <dbReference type="SMART" id="SM00842"/>
    </source>
</evidence>
<dbReference type="InterPro" id="IPR003494">
    <property type="entry name" value="SHS2_FtsA"/>
</dbReference>
<dbReference type="AlphaFoldDB" id="A0A6I4ZYS4"/>
<accession>A0A6I4ZYS4</accession>
<dbReference type="Gene3D" id="3.30.420.40">
    <property type="match status" value="2"/>
</dbReference>